<evidence type="ECO:0000256" key="2">
    <source>
        <dbReference type="HAMAP-Rule" id="MF_03225"/>
    </source>
</evidence>
<evidence type="ECO:0000256" key="1">
    <source>
        <dbReference type="ARBA" id="ARBA00022898"/>
    </source>
</evidence>
<dbReference type="PANTHER" id="PTHR10146">
    <property type="entry name" value="PROLINE SYNTHETASE CO-TRANSCRIBED BACTERIAL HOMOLOG PROTEIN"/>
    <property type="match status" value="1"/>
</dbReference>
<feature type="domain" description="Alanine racemase N-terminal" evidence="5">
    <location>
        <begin position="16"/>
        <end position="262"/>
    </location>
</feature>
<keyword evidence="1 2" id="KW-0663">Pyridoxal phosphate</keyword>
<comment type="similarity">
    <text evidence="2 4">Belongs to the pyridoxal phosphate-binding protein YggS/PROSC family.</text>
</comment>
<dbReference type="CDD" id="cd06822">
    <property type="entry name" value="PLPDE_III_YBL036c_euk"/>
    <property type="match status" value="1"/>
</dbReference>
<evidence type="ECO:0000256" key="3">
    <source>
        <dbReference type="PIRSR" id="PIRSR004848-1"/>
    </source>
</evidence>
<dbReference type="PROSITE" id="PS01211">
    <property type="entry name" value="UPF0001"/>
    <property type="match status" value="1"/>
</dbReference>
<dbReference type="Proteomes" id="UP000298030">
    <property type="component" value="Unassembled WGS sequence"/>
</dbReference>
<dbReference type="GO" id="GO:0030170">
    <property type="term" value="F:pyridoxal phosphate binding"/>
    <property type="evidence" value="ECO:0007669"/>
    <property type="project" value="UniProtKB-UniRule"/>
</dbReference>
<dbReference type="STRING" id="71717.A0A4Y7TIY0"/>
<dbReference type="PIRSF" id="PIRSF004848">
    <property type="entry name" value="YBL036c_PLPDEIII"/>
    <property type="match status" value="1"/>
</dbReference>
<evidence type="ECO:0000313" key="6">
    <source>
        <dbReference type="EMBL" id="TEB33449.1"/>
    </source>
</evidence>
<dbReference type="PANTHER" id="PTHR10146:SF14">
    <property type="entry name" value="PYRIDOXAL PHOSPHATE HOMEOSTASIS PROTEIN"/>
    <property type="match status" value="1"/>
</dbReference>
<proteinExistence type="inferred from homology"/>
<comment type="caution">
    <text evidence="6">The sequence shown here is derived from an EMBL/GenBank/DDBJ whole genome shotgun (WGS) entry which is preliminary data.</text>
</comment>
<dbReference type="InterPro" id="IPR029066">
    <property type="entry name" value="PLP-binding_barrel"/>
</dbReference>
<evidence type="ECO:0000259" key="5">
    <source>
        <dbReference type="Pfam" id="PF01168"/>
    </source>
</evidence>
<dbReference type="SUPFAM" id="SSF51419">
    <property type="entry name" value="PLP-binding barrel"/>
    <property type="match status" value="1"/>
</dbReference>
<name>A0A4Y7TIY0_COPMI</name>
<evidence type="ECO:0000256" key="4">
    <source>
        <dbReference type="RuleBase" id="RU004514"/>
    </source>
</evidence>
<comment type="function">
    <text evidence="2">Pyridoxal 5'-phosphate (PLP)-binding protein, which may be involved in intracellular homeostatic regulation of pyridoxal 5'-phosphate (PLP), the active form of vitamin B6.</text>
</comment>
<dbReference type="Pfam" id="PF01168">
    <property type="entry name" value="Ala_racemase_N"/>
    <property type="match status" value="1"/>
</dbReference>
<comment type="cofactor">
    <cofactor evidence="3">
        <name>pyridoxal 5'-phosphate</name>
        <dbReference type="ChEBI" id="CHEBI:597326"/>
    </cofactor>
</comment>
<sequence length="268" mass="28974">MSAATYLEDLTVERKDELKESLEEIRARSTSTPTLVAVSKYKPASDILACHQQGQLDFGENYVQELEDKAKILPADIRWHFIGTLQSNKAKTLASIPNLYSIQTLGSIKAANALNKALSSDRSTALRVLLQVNTSGEGSKSGLPPLSSSEDVEASELAQLGLHIVSECPRLRLEGLMTIGSLELSLHASEAEKNANFESLKKTRDILHEYLETVVPEGDRAGWGEEGSGRLLLSMGMSSDFETALKAGGDIVRVGTSIFGARAQKKAT</sequence>
<accession>A0A4Y7TIY0</accession>
<dbReference type="HAMAP" id="MF_02087">
    <property type="entry name" value="PLP_homeostasis"/>
    <property type="match status" value="1"/>
</dbReference>
<dbReference type="NCBIfam" id="TIGR00044">
    <property type="entry name" value="YggS family pyridoxal phosphate-dependent enzyme"/>
    <property type="match status" value="1"/>
</dbReference>
<feature type="modified residue" description="N6-(pyridoxal phosphate)lysine" evidence="2 3">
    <location>
        <position position="40"/>
    </location>
</feature>
<protein>
    <recommendedName>
        <fullName evidence="2">Pyridoxal phosphate homeostasis protein</fullName>
        <shortName evidence="2">PLP homeostasis protein</shortName>
    </recommendedName>
</protein>
<dbReference type="Gene3D" id="3.20.20.10">
    <property type="entry name" value="Alanine racemase"/>
    <property type="match status" value="1"/>
</dbReference>
<dbReference type="AlphaFoldDB" id="A0A4Y7TIY0"/>
<dbReference type="EMBL" id="QPFP01000012">
    <property type="protein sequence ID" value="TEB33449.1"/>
    <property type="molecule type" value="Genomic_DNA"/>
</dbReference>
<dbReference type="InterPro" id="IPR001608">
    <property type="entry name" value="Ala_racemase_N"/>
</dbReference>
<evidence type="ECO:0000313" key="7">
    <source>
        <dbReference type="Proteomes" id="UP000298030"/>
    </source>
</evidence>
<dbReference type="OrthoDB" id="10264196at2759"/>
<gene>
    <name evidence="6" type="ORF">FA13DRAFT_1833632</name>
</gene>
<organism evidence="6 7">
    <name type="scientific">Coprinellus micaceus</name>
    <name type="common">Glistening ink-cap mushroom</name>
    <name type="synonym">Coprinus micaceus</name>
    <dbReference type="NCBI Taxonomy" id="71717"/>
    <lineage>
        <taxon>Eukaryota</taxon>
        <taxon>Fungi</taxon>
        <taxon>Dikarya</taxon>
        <taxon>Basidiomycota</taxon>
        <taxon>Agaricomycotina</taxon>
        <taxon>Agaricomycetes</taxon>
        <taxon>Agaricomycetidae</taxon>
        <taxon>Agaricales</taxon>
        <taxon>Agaricineae</taxon>
        <taxon>Psathyrellaceae</taxon>
        <taxon>Coprinellus</taxon>
    </lineage>
</organism>
<keyword evidence="7" id="KW-1185">Reference proteome</keyword>
<dbReference type="FunFam" id="3.20.20.10:FF:000018">
    <property type="entry name" value="Pyridoxal phosphate homeostasis protein"/>
    <property type="match status" value="1"/>
</dbReference>
<dbReference type="InterPro" id="IPR011078">
    <property type="entry name" value="PyrdxlP_homeostasis"/>
</dbReference>
<reference evidence="6 7" key="1">
    <citation type="journal article" date="2019" name="Nat. Ecol. Evol.">
        <title>Megaphylogeny resolves global patterns of mushroom evolution.</title>
        <authorList>
            <person name="Varga T."/>
            <person name="Krizsan K."/>
            <person name="Foldi C."/>
            <person name="Dima B."/>
            <person name="Sanchez-Garcia M."/>
            <person name="Sanchez-Ramirez S."/>
            <person name="Szollosi G.J."/>
            <person name="Szarkandi J.G."/>
            <person name="Papp V."/>
            <person name="Albert L."/>
            <person name="Andreopoulos W."/>
            <person name="Angelini C."/>
            <person name="Antonin V."/>
            <person name="Barry K.W."/>
            <person name="Bougher N.L."/>
            <person name="Buchanan P."/>
            <person name="Buyck B."/>
            <person name="Bense V."/>
            <person name="Catcheside P."/>
            <person name="Chovatia M."/>
            <person name="Cooper J."/>
            <person name="Damon W."/>
            <person name="Desjardin D."/>
            <person name="Finy P."/>
            <person name="Geml J."/>
            <person name="Haridas S."/>
            <person name="Hughes K."/>
            <person name="Justo A."/>
            <person name="Karasinski D."/>
            <person name="Kautmanova I."/>
            <person name="Kiss B."/>
            <person name="Kocsube S."/>
            <person name="Kotiranta H."/>
            <person name="LaButti K.M."/>
            <person name="Lechner B.E."/>
            <person name="Liimatainen K."/>
            <person name="Lipzen A."/>
            <person name="Lukacs Z."/>
            <person name="Mihaltcheva S."/>
            <person name="Morgado L.N."/>
            <person name="Niskanen T."/>
            <person name="Noordeloos M.E."/>
            <person name="Ohm R.A."/>
            <person name="Ortiz-Santana B."/>
            <person name="Ovrebo C."/>
            <person name="Racz N."/>
            <person name="Riley R."/>
            <person name="Savchenko A."/>
            <person name="Shiryaev A."/>
            <person name="Soop K."/>
            <person name="Spirin V."/>
            <person name="Szebenyi C."/>
            <person name="Tomsovsky M."/>
            <person name="Tulloss R.E."/>
            <person name="Uehling J."/>
            <person name="Grigoriev I.V."/>
            <person name="Vagvolgyi C."/>
            <person name="Papp T."/>
            <person name="Martin F.M."/>
            <person name="Miettinen O."/>
            <person name="Hibbett D.S."/>
            <person name="Nagy L.G."/>
        </authorList>
    </citation>
    <scope>NUCLEOTIDE SEQUENCE [LARGE SCALE GENOMIC DNA]</scope>
    <source>
        <strain evidence="6 7">FP101781</strain>
    </source>
</reference>